<dbReference type="Proteomes" id="UP001152622">
    <property type="component" value="Chromosome 7"/>
</dbReference>
<gene>
    <name evidence="1" type="ORF">SKAU_G00216170</name>
</gene>
<dbReference type="EMBL" id="JAINUF010000007">
    <property type="protein sequence ID" value="KAJ8354050.1"/>
    <property type="molecule type" value="Genomic_DNA"/>
</dbReference>
<reference evidence="1" key="1">
    <citation type="journal article" date="2023" name="Science">
        <title>Genome structures resolve the early diversification of teleost fishes.</title>
        <authorList>
            <person name="Parey E."/>
            <person name="Louis A."/>
            <person name="Montfort J."/>
            <person name="Bouchez O."/>
            <person name="Roques C."/>
            <person name="Iampietro C."/>
            <person name="Lluch J."/>
            <person name="Castinel A."/>
            <person name="Donnadieu C."/>
            <person name="Desvignes T."/>
            <person name="Floi Bucao C."/>
            <person name="Jouanno E."/>
            <person name="Wen M."/>
            <person name="Mejri S."/>
            <person name="Dirks R."/>
            <person name="Jansen H."/>
            <person name="Henkel C."/>
            <person name="Chen W.J."/>
            <person name="Zahm M."/>
            <person name="Cabau C."/>
            <person name="Klopp C."/>
            <person name="Thompson A.W."/>
            <person name="Robinson-Rechavi M."/>
            <person name="Braasch I."/>
            <person name="Lecointre G."/>
            <person name="Bobe J."/>
            <person name="Postlethwait J.H."/>
            <person name="Berthelot C."/>
            <person name="Roest Crollius H."/>
            <person name="Guiguen Y."/>
        </authorList>
    </citation>
    <scope>NUCLEOTIDE SEQUENCE</scope>
    <source>
        <strain evidence="1">WJC10195</strain>
    </source>
</reference>
<evidence type="ECO:0000313" key="1">
    <source>
        <dbReference type="EMBL" id="KAJ8354050.1"/>
    </source>
</evidence>
<proteinExistence type="predicted"/>
<comment type="caution">
    <text evidence="1">The sequence shown here is derived from an EMBL/GenBank/DDBJ whole genome shotgun (WGS) entry which is preliminary data.</text>
</comment>
<evidence type="ECO:0000313" key="2">
    <source>
        <dbReference type="Proteomes" id="UP001152622"/>
    </source>
</evidence>
<name>A0A9Q1FA33_SYNKA</name>
<dbReference type="AlphaFoldDB" id="A0A9Q1FA33"/>
<keyword evidence="2" id="KW-1185">Reference proteome</keyword>
<protein>
    <submittedName>
        <fullName evidence="1">Uncharacterized protein</fullName>
    </submittedName>
</protein>
<sequence length="83" mass="9585">MTMPVEKERHQIQGGHSLSFRPHLQQLWNTLGDKVEYSWIHSKSMTKNQAPQLHWADAALRYYLGVEPKEDFLCSATRGTCAQ</sequence>
<organism evidence="1 2">
    <name type="scientific">Synaphobranchus kaupii</name>
    <name type="common">Kaup's arrowtooth eel</name>
    <dbReference type="NCBI Taxonomy" id="118154"/>
    <lineage>
        <taxon>Eukaryota</taxon>
        <taxon>Metazoa</taxon>
        <taxon>Chordata</taxon>
        <taxon>Craniata</taxon>
        <taxon>Vertebrata</taxon>
        <taxon>Euteleostomi</taxon>
        <taxon>Actinopterygii</taxon>
        <taxon>Neopterygii</taxon>
        <taxon>Teleostei</taxon>
        <taxon>Anguilliformes</taxon>
        <taxon>Synaphobranchidae</taxon>
        <taxon>Synaphobranchus</taxon>
    </lineage>
</organism>
<accession>A0A9Q1FA33</accession>